<proteinExistence type="predicted"/>
<dbReference type="AlphaFoldDB" id="A0A937X478"/>
<feature type="region of interest" description="Disordered" evidence="1">
    <location>
        <begin position="26"/>
        <end position="55"/>
    </location>
</feature>
<dbReference type="Proteomes" id="UP000703893">
    <property type="component" value="Unassembled WGS sequence"/>
</dbReference>
<protein>
    <submittedName>
        <fullName evidence="2">Uncharacterized protein</fullName>
    </submittedName>
</protein>
<comment type="caution">
    <text evidence="2">The sequence shown here is derived from an EMBL/GenBank/DDBJ whole genome shotgun (WGS) entry which is preliminary data.</text>
</comment>
<dbReference type="EMBL" id="VGJX01000618">
    <property type="protein sequence ID" value="MBM3275543.1"/>
    <property type="molecule type" value="Genomic_DNA"/>
</dbReference>
<sequence length="55" mass="5905">SAFITGHPPKLSALFTAMALALGGTPPEILPSEQGNAATGPDRHERIHEKWRKTV</sequence>
<name>A0A937X478_9BACT</name>
<evidence type="ECO:0000256" key="1">
    <source>
        <dbReference type="SAM" id="MobiDB-lite"/>
    </source>
</evidence>
<feature type="non-terminal residue" evidence="2">
    <location>
        <position position="1"/>
    </location>
</feature>
<organism evidence="2 3">
    <name type="scientific">Candidatus Tanganyikabacteria bacterium</name>
    <dbReference type="NCBI Taxonomy" id="2961651"/>
    <lineage>
        <taxon>Bacteria</taxon>
        <taxon>Bacillati</taxon>
        <taxon>Candidatus Sericytochromatia</taxon>
        <taxon>Candidatus Tanganyikabacteria</taxon>
    </lineage>
</organism>
<reference evidence="2 3" key="1">
    <citation type="submission" date="2019-03" db="EMBL/GenBank/DDBJ databases">
        <title>Lake Tanganyika Metagenome-Assembled Genomes (MAGs).</title>
        <authorList>
            <person name="Tran P."/>
        </authorList>
    </citation>
    <scope>NUCLEOTIDE SEQUENCE [LARGE SCALE GENOMIC DNA]</scope>
    <source>
        <strain evidence="2">K_DeepCast_65m_m2_236</strain>
    </source>
</reference>
<evidence type="ECO:0000313" key="2">
    <source>
        <dbReference type="EMBL" id="MBM3275543.1"/>
    </source>
</evidence>
<accession>A0A937X478</accession>
<evidence type="ECO:0000313" key="3">
    <source>
        <dbReference type="Proteomes" id="UP000703893"/>
    </source>
</evidence>
<gene>
    <name evidence="2" type="ORF">FJZ00_10335</name>
</gene>